<evidence type="ECO:0000256" key="1">
    <source>
        <dbReference type="ARBA" id="ARBA00005384"/>
    </source>
</evidence>
<evidence type="ECO:0000256" key="5">
    <source>
        <dbReference type="ARBA" id="ARBA00023163"/>
    </source>
</evidence>
<dbReference type="InterPro" id="IPR036390">
    <property type="entry name" value="WH_DNA-bd_sf"/>
</dbReference>
<dbReference type="GO" id="GO:0003700">
    <property type="term" value="F:DNA-binding transcription factor activity"/>
    <property type="evidence" value="ECO:0007669"/>
    <property type="project" value="InterPro"/>
</dbReference>
<dbReference type="CDD" id="cd07377">
    <property type="entry name" value="WHTH_GntR"/>
    <property type="match status" value="1"/>
</dbReference>
<dbReference type="EMBL" id="SAUW01000014">
    <property type="protein sequence ID" value="RWR09590.1"/>
    <property type="molecule type" value="Genomic_DNA"/>
</dbReference>
<dbReference type="InterPro" id="IPR000524">
    <property type="entry name" value="Tscrpt_reg_HTH_GntR"/>
</dbReference>
<protein>
    <submittedName>
        <fullName evidence="7">PLP-dependent aminotransferase family protein</fullName>
    </submittedName>
</protein>
<evidence type="ECO:0000256" key="4">
    <source>
        <dbReference type="ARBA" id="ARBA00023125"/>
    </source>
</evidence>
<dbReference type="InterPro" id="IPR015424">
    <property type="entry name" value="PyrdxlP-dep_Trfase"/>
</dbReference>
<evidence type="ECO:0000256" key="3">
    <source>
        <dbReference type="ARBA" id="ARBA00023015"/>
    </source>
</evidence>
<dbReference type="CDD" id="cd00609">
    <property type="entry name" value="AAT_like"/>
    <property type="match status" value="1"/>
</dbReference>
<dbReference type="PANTHER" id="PTHR46577">
    <property type="entry name" value="HTH-TYPE TRANSCRIPTIONAL REGULATORY PROTEIN GABR"/>
    <property type="match status" value="1"/>
</dbReference>
<dbReference type="Gene3D" id="3.40.640.10">
    <property type="entry name" value="Type I PLP-dependent aspartate aminotransferase-like (Major domain)"/>
    <property type="match status" value="1"/>
</dbReference>
<name>A0A443ISG4_9RHOB</name>
<dbReference type="SUPFAM" id="SSF46785">
    <property type="entry name" value="Winged helix' DNA-binding domain"/>
    <property type="match status" value="1"/>
</dbReference>
<dbReference type="InterPro" id="IPR036388">
    <property type="entry name" value="WH-like_DNA-bd_sf"/>
</dbReference>
<comment type="caution">
    <text evidence="7">The sequence shown here is derived from an EMBL/GenBank/DDBJ whole genome shotgun (WGS) entry which is preliminary data.</text>
</comment>
<dbReference type="PROSITE" id="PS50949">
    <property type="entry name" value="HTH_GNTR"/>
    <property type="match status" value="1"/>
</dbReference>
<dbReference type="Proteomes" id="UP000285710">
    <property type="component" value="Unassembled WGS sequence"/>
</dbReference>
<dbReference type="AlphaFoldDB" id="A0A443ISG4"/>
<dbReference type="InterPro" id="IPR015421">
    <property type="entry name" value="PyrdxlP-dep_Trfase_major"/>
</dbReference>
<evidence type="ECO:0000259" key="6">
    <source>
        <dbReference type="PROSITE" id="PS50949"/>
    </source>
</evidence>
<keyword evidence="7" id="KW-0032">Aminotransferase</keyword>
<proteinExistence type="inferred from homology"/>
<dbReference type="RefSeq" id="WP_128270194.1">
    <property type="nucleotide sequence ID" value="NZ_SAUW01000014.1"/>
</dbReference>
<dbReference type="GO" id="GO:0008483">
    <property type="term" value="F:transaminase activity"/>
    <property type="evidence" value="ECO:0007669"/>
    <property type="project" value="UniProtKB-KW"/>
</dbReference>
<evidence type="ECO:0000256" key="2">
    <source>
        <dbReference type="ARBA" id="ARBA00022898"/>
    </source>
</evidence>
<dbReference type="SUPFAM" id="SSF53383">
    <property type="entry name" value="PLP-dependent transferases"/>
    <property type="match status" value="1"/>
</dbReference>
<organism evidence="7 8">
    <name type="scientific">Paenirhodobacter populi</name>
    <dbReference type="NCBI Taxonomy" id="2306993"/>
    <lineage>
        <taxon>Bacteria</taxon>
        <taxon>Pseudomonadati</taxon>
        <taxon>Pseudomonadota</taxon>
        <taxon>Alphaproteobacteria</taxon>
        <taxon>Rhodobacterales</taxon>
        <taxon>Rhodobacter group</taxon>
        <taxon>Paenirhodobacter</taxon>
    </lineage>
</organism>
<dbReference type="PANTHER" id="PTHR46577:SF1">
    <property type="entry name" value="HTH-TYPE TRANSCRIPTIONAL REGULATORY PROTEIN GABR"/>
    <property type="match status" value="1"/>
</dbReference>
<dbReference type="Gene3D" id="1.10.10.10">
    <property type="entry name" value="Winged helix-like DNA-binding domain superfamily/Winged helix DNA-binding domain"/>
    <property type="match status" value="1"/>
</dbReference>
<sequence length="494" mass="53419">MDRIIADSGGGEPLHRQVYRRLVTAIASGALAPGCRVPSSRELAREMNVSRNTVVLAFEQLITEGHLVAVTGSGTFVAGSVSAVGVPAGPAADTFHAPDMSRVTAQIARMSAENSAHVPVAAPFRPFFPALKDFPLPIWQRIGNDVYRRLLRHSDLMGENDPAGHLPLREEIARQMILRGVRCTAHNVIIVDGTQQGVDTACRLLLHAGDAIWCEDPGYPGVRTSADAIGARIVDVPVDSAGMMVQHGIADAPGARVAYVTPGNQLPIGAVMTTERRAELLAWARAADAWIIEDGYDSDLRFDGTVSTTIQALDGNQRVIYLNTFTKTLFPALRLGYAIVPDALVQAFVRMRQVGSRFSPFMSQAVVAEFLRRGHFARHLRNMRALYGHRHEVLQAQAARHAAPWLRLRPAVSGMQASGRLCPGLDAQDLAALAAAHGLVVTPVTRFSGTHARDYADQVMLGFGEFDDRTLESGMQALGRLLSSRYSACARASK</sequence>
<evidence type="ECO:0000313" key="8">
    <source>
        <dbReference type="Proteomes" id="UP000285710"/>
    </source>
</evidence>
<reference evidence="7 8" key="2">
    <citation type="submission" date="2019-01" db="EMBL/GenBank/DDBJ databases">
        <authorList>
            <person name="Li Y."/>
        </authorList>
    </citation>
    <scope>NUCLEOTIDE SEQUENCE [LARGE SCALE GENOMIC DNA]</scope>
    <source>
        <strain evidence="7 8">2D-5</strain>
    </source>
</reference>
<accession>A0A443ISG4</accession>
<keyword evidence="4" id="KW-0238">DNA-binding</keyword>
<dbReference type="PRINTS" id="PR00035">
    <property type="entry name" value="HTHGNTR"/>
</dbReference>
<dbReference type="GO" id="GO:0003677">
    <property type="term" value="F:DNA binding"/>
    <property type="evidence" value="ECO:0007669"/>
    <property type="project" value="UniProtKB-KW"/>
</dbReference>
<keyword evidence="5" id="KW-0804">Transcription</keyword>
<keyword evidence="8" id="KW-1185">Reference proteome</keyword>
<dbReference type="Pfam" id="PF00155">
    <property type="entry name" value="Aminotran_1_2"/>
    <property type="match status" value="1"/>
</dbReference>
<keyword evidence="7" id="KW-0808">Transferase</keyword>
<gene>
    <name evidence="7" type="ORF">D2T33_14185</name>
</gene>
<keyword evidence="2" id="KW-0663">Pyridoxal phosphate</keyword>
<dbReference type="InterPro" id="IPR004839">
    <property type="entry name" value="Aminotransferase_I/II_large"/>
</dbReference>
<reference evidence="7 8" key="1">
    <citation type="submission" date="2019-01" db="EMBL/GenBank/DDBJ databases">
        <title>Sinorhodobacter populi sp. nov. isolated from the symptomatic bark tissue of Populus euramericana canker.</title>
        <authorList>
            <person name="Xu G."/>
        </authorList>
    </citation>
    <scope>NUCLEOTIDE SEQUENCE [LARGE SCALE GENOMIC DNA]</scope>
    <source>
        <strain evidence="7 8">2D-5</strain>
    </source>
</reference>
<dbReference type="Pfam" id="PF00392">
    <property type="entry name" value="GntR"/>
    <property type="match status" value="1"/>
</dbReference>
<dbReference type="InterPro" id="IPR051446">
    <property type="entry name" value="HTH_trans_reg/aminotransferase"/>
</dbReference>
<keyword evidence="3" id="KW-0805">Transcription regulation</keyword>
<feature type="domain" description="HTH gntR-type" evidence="6">
    <location>
        <begin position="12"/>
        <end position="80"/>
    </location>
</feature>
<comment type="similarity">
    <text evidence="1">In the C-terminal section; belongs to the class-I pyridoxal-phosphate-dependent aminotransferase family.</text>
</comment>
<evidence type="ECO:0000313" key="7">
    <source>
        <dbReference type="EMBL" id="RWR09590.1"/>
    </source>
</evidence>
<dbReference type="GO" id="GO:0030170">
    <property type="term" value="F:pyridoxal phosphate binding"/>
    <property type="evidence" value="ECO:0007669"/>
    <property type="project" value="InterPro"/>
</dbReference>
<dbReference type="SMART" id="SM00345">
    <property type="entry name" value="HTH_GNTR"/>
    <property type="match status" value="1"/>
</dbReference>